<dbReference type="PANTHER" id="PTHR23028:SF53">
    <property type="entry name" value="ACYL_TRANSF_3 DOMAIN-CONTAINING PROTEIN"/>
    <property type="match status" value="1"/>
</dbReference>
<dbReference type="InterPro" id="IPR050879">
    <property type="entry name" value="Acyltransferase_3"/>
</dbReference>
<evidence type="ECO:0000313" key="3">
    <source>
        <dbReference type="EMBL" id="CAJ0604923.1"/>
    </source>
</evidence>
<dbReference type="PANTHER" id="PTHR23028">
    <property type="entry name" value="ACETYLTRANSFERASE"/>
    <property type="match status" value="1"/>
</dbReference>
<dbReference type="InterPro" id="IPR043968">
    <property type="entry name" value="SGNH"/>
</dbReference>
<organism evidence="3 4">
    <name type="scientific">Cylicocyclus nassatus</name>
    <name type="common">Nematode worm</name>
    <dbReference type="NCBI Taxonomy" id="53992"/>
    <lineage>
        <taxon>Eukaryota</taxon>
        <taxon>Metazoa</taxon>
        <taxon>Ecdysozoa</taxon>
        <taxon>Nematoda</taxon>
        <taxon>Chromadorea</taxon>
        <taxon>Rhabditida</taxon>
        <taxon>Rhabditina</taxon>
        <taxon>Rhabditomorpha</taxon>
        <taxon>Strongyloidea</taxon>
        <taxon>Strongylidae</taxon>
        <taxon>Cylicocyclus</taxon>
    </lineage>
</organism>
<keyword evidence="4" id="KW-1185">Reference proteome</keyword>
<gene>
    <name evidence="3" type="ORF">CYNAS_LOCUS16906</name>
</gene>
<name>A0AA36MC56_CYLNA</name>
<reference evidence="3" key="1">
    <citation type="submission" date="2023-07" db="EMBL/GenBank/DDBJ databases">
        <authorList>
            <consortium name="CYATHOMIX"/>
        </authorList>
    </citation>
    <scope>NUCLEOTIDE SEQUENCE</scope>
    <source>
        <strain evidence="3">N/A</strain>
    </source>
</reference>
<evidence type="ECO:0000256" key="1">
    <source>
        <dbReference type="SAM" id="Phobius"/>
    </source>
</evidence>
<dbReference type="GO" id="GO:0016020">
    <property type="term" value="C:membrane"/>
    <property type="evidence" value="ECO:0007669"/>
    <property type="project" value="TreeGrafter"/>
</dbReference>
<keyword evidence="1" id="KW-0812">Transmembrane</keyword>
<comment type="caution">
    <text evidence="3">The sequence shown here is derived from an EMBL/GenBank/DDBJ whole genome shotgun (WGS) entry which is preliminary data.</text>
</comment>
<feature type="domain" description="SGNH" evidence="2">
    <location>
        <begin position="54"/>
        <end position="210"/>
    </location>
</feature>
<protein>
    <recommendedName>
        <fullName evidence="2">SGNH domain-containing protein</fullName>
    </recommendedName>
</protein>
<evidence type="ECO:0000313" key="4">
    <source>
        <dbReference type="Proteomes" id="UP001176961"/>
    </source>
</evidence>
<keyword evidence="1" id="KW-0472">Membrane</keyword>
<dbReference type="Pfam" id="PF19040">
    <property type="entry name" value="SGNH"/>
    <property type="match status" value="1"/>
</dbReference>
<dbReference type="Proteomes" id="UP001176961">
    <property type="component" value="Unassembled WGS sequence"/>
</dbReference>
<dbReference type="EMBL" id="CATQJL010000316">
    <property type="protein sequence ID" value="CAJ0604923.1"/>
    <property type="molecule type" value="Genomic_DNA"/>
</dbReference>
<proteinExistence type="predicted"/>
<feature type="transmembrane region" description="Helical" evidence="1">
    <location>
        <begin position="238"/>
        <end position="260"/>
    </location>
</feature>
<evidence type="ECO:0000259" key="2">
    <source>
        <dbReference type="Pfam" id="PF19040"/>
    </source>
</evidence>
<sequence length="262" mass="30378">MYLYAPPFESINPNISKIDYAIDWNLRESRKGYFAMPCGKDGDTQRYTNYKKEPQTRCVAKGNATAKVLVLGNSIAYRAYPLIHNILKGRYRSLRLYAKSGCPSLSNWCADFTKATRKVVQHEKPDIVLHMHFSLYAPFNAPVKDLSKDQIRKEFQENLDFISNYTKHIVIDMPYYAPQFNVGGKLARRLQLGLSPGDEFIATWEQHINQTRYHHLRLSSLNCSKCITNNINEVRKSYWLRPLPLLFSISVIFAIHFTLLSY</sequence>
<keyword evidence="1" id="KW-1133">Transmembrane helix</keyword>
<dbReference type="GO" id="GO:0000271">
    <property type="term" value="P:polysaccharide biosynthetic process"/>
    <property type="evidence" value="ECO:0007669"/>
    <property type="project" value="TreeGrafter"/>
</dbReference>
<dbReference type="AlphaFoldDB" id="A0AA36MC56"/>
<accession>A0AA36MC56</accession>